<evidence type="ECO:0000313" key="5">
    <source>
        <dbReference type="Proteomes" id="UP001208570"/>
    </source>
</evidence>
<dbReference type="InterPro" id="IPR046365">
    <property type="entry name" value="FAM124_dom"/>
</dbReference>
<feature type="region of interest" description="Disordered" evidence="2">
    <location>
        <begin position="571"/>
        <end position="595"/>
    </location>
</feature>
<proteinExistence type="inferred from homology"/>
<evidence type="ECO:0000313" key="4">
    <source>
        <dbReference type="EMBL" id="KAK2139663.1"/>
    </source>
</evidence>
<feature type="compositionally biased region" description="Basic and acidic residues" evidence="2">
    <location>
        <begin position="798"/>
        <end position="809"/>
    </location>
</feature>
<dbReference type="Pfam" id="PF15067">
    <property type="entry name" value="FAM124"/>
    <property type="match status" value="1"/>
</dbReference>
<reference evidence="4" key="1">
    <citation type="journal article" date="2023" name="Mol. Biol. Evol.">
        <title>Third-Generation Sequencing Reveals the Adaptive Role of the Epigenome in Three Deep-Sea Polychaetes.</title>
        <authorList>
            <person name="Perez M."/>
            <person name="Aroh O."/>
            <person name="Sun Y."/>
            <person name="Lan Y."/>
            <person name="Juniper S.K."/>
            <person name="Young C.R."/>
            <person name="Angers B."/>
            <person name="Qian P.Y."/>
        </authorList>
    </citation>
    <scope>NUCLEOTIDE SEQUENCE</scope>
    <source>
        <strain evidence="4">P08H-3</strain>
    </source>
</reference>
<feature type="region of interest" description="Disordered" evidence="2">
    <location>
        <begin position="480"/>
        <end position="534"/>
    </location>
</feature>
<dbReference type="EMBL" id="JAODUP010001662">
    <property type="protein sequence ID" value="KAK2139663.1"/>
    <property type="molecule type" value="Genomic_DNA"/>
</dbReference>
<organism evidence="4 5">
    <name type="scientific">Paralvinella palmiformis</name>
    <dbReference type="NCBI Taxonomy" id="53620"/>
    <lineage>
        <taxon>Eukaryota</taxon>
        <taxon>Metazoa</taxon>
        <taxon>Spiralia</taxon>
        <taxon>Lophotrochozoa</taxon>
        <taxon>Annelida</taxon>
        <taxon>Polychaeta</taxon>
        <taxon>Sedentaria</taxon>
        <taxon>Canalipalpata</taxon>
        <taxon>Terebellida</taxon>
        <taxon>Terebelliformia</taxon>
        <taxon>Alvinellidae</taxon>
        <taxon>Paralvinella</taxon>
    </lineage>
</organism>
<comment type="similarity">
    <text evidence="1">Belongs to the FAM124 family.</text>
</comment>
<feature type="region of interest" description="Disordered" evidence="2">
    <location>
        <begin position="67"/>
        <end position="99"/>
    </location>
</feature>
<feature type="domain" description="FAM124" evidence="3">
    <location>
        <begin position="151"/>
        <end position="392"/>
    </location>
</feature>
<feature type="region of interest" description="Disordered" evidence="2">
    <location>
        <begin position="798"/>
        <end position="825"/>
    </location>
</feature>
<feature type="compositionally biased region" description="Basic and acidic residues" evidence="2">
    <location>
        <begin position="583"/>
        <end position="595"/>
    </location>
</feature>
<evidence type="ECO:0000256" key="1">
    <source>
        <dbReference type="ARBA" id="ARBA00006440"/>
    </source>
</evidence>
<dbReference type="InterPro" id="IPR029380">
    <property type="entry name" value="FAM124"/>
</dbReference>
<feature type="compositionally biased region" description="Low complexity" evidence="2">
    <location>
        <begin position="67"/>
        <end position="81"/>
    </location>
</feature>
<keyword evidence="5" id="KW-1185">Reference proteome</keyword>
<evidence type="ECO:0000259" key="3">
    <source>
        <dbReference type="Pfam" id="PF15067"/>
    </source>
</evidence>
<sequence length="1035" mass="114882">MEKRTAGSHRWWTVRGVQTTTHLVSRTERQRVQCARMVHSCHRCVERGTSAKSPFCFVYPRNRRASSSEQSTSSGFSSCSSPEGQVGVKHGGGSLDDHDQRQTMAECSMASLQSTHAHKAVAHAQCGHSACKSLPSSRGKVKVYIRVQGESDETCLRQIYKPILDMIDQNTDVIDFIDDVTMDGGGKWPLLLFGGCKDTSGRPRGDVLVTPSLAIVLLIQEKEIVGADRLEDASRYFRKPPWKFHHSEWVAAHRIRAYPYNSLDYFSVADELPVCSVRQVHGSKEHLRLQRYVSHENWPDTLNLYKLIIDRNPDYHKSDFCVFTVEMHRQYTVQFALKRLPKGISVSLPCHTVLNFQVSDACALVPLLPHSCQKLSDTRWQTTDLDGNELFLEVVSAKRRTRQRPRSRTKSQGSRRSVSSTSSFASILLDTAKEFIEAEESSSASVFSEPYVFQRRNEFCADESSSSSVAHSVLGFESSRGHLGETGIDMSSFDETRPQVQPISGNGTPGDDFGTQLAPADGARSPGDIGDVRATPDHRRFAWVREMLEVDSGLAPRTGRPGAGRIIANNRRHSHQHTDSGFAEDKSDESGDRNNHRIGFTGCRQINCRRDEENISGQCFLNGDCHRGAFHDNTDDEEGVDLCDREIERLRLYQSNPDISPATTKTGSRSGSVLSQTSADLTDCGQWRRSEKIHDVLSNRRIGDVLPNKLTFAPPLYSRGGHVTPDVHGVENVRATSCVPRDVASPGFGRIPPRCTSTPLAHSPAFRAASSSGSDGNPELKELQLPYNQTASLRNGDCRRNGKCFDERPRGRHKPGLPPLPKPKRDANAYRNKMDLPASDNTQQRINNDISAFVAVQPQFKTNADVNRTNDSVGTIANSQLRVTAEVHSAHLASQTCQVNDRECERGRNSGGNGADPEYSFEEAAIDCPPSLVTRCVSTDVKNTSTGHQTAVRHEQGHLAENVTNNTPSEPRYYSATSLPRPRSVSKMVTFAEEVQERDISICMDDVSETSRDWGNISKVDRGTDKDPATMGFWI</sequence>
<dbReference type="AlphaFoldDB" id="A0AAD9ISP3"/>
<feature type="compositionally biased region" description="Basic residues" evidence="2">
    <location>
        <begin position="398"/>
        <end position="409"/>
    </location>
</feature>
<accession>A0AAD9ISP3</accession>
<feature type="region of interest" description="Disordered" evidence="2">
    <location>
        <begin position="398"/>
        <end position="418"/>
    </location>
</feature>
<name>A0AAD9ISP3_9ANNE</name>
<dbReference type="Proteomes" id="UP001208570">
    <property type="component" value="Unassembled WGS sequence"/>
</dbReference>
<protein>
    <recommendedName>
        <fullName evidence="3">FAM124 domain-containing protein</fullName>
    </recommendedName>
</protein>
<comment type="caution">
    <text evidence="4">The sequence shown here is derived from an EMBL/GenBank/DDBJ whole genome shotgun (WGS) entry which is preliminary data.</text>
</comment>
<gene>
    <name evidence="4" type="ORF">LSH36_1665g00008</name>
</gene>
<dbReference type="PANTHER" id="PTHR14715">
    <property type="entry name" value="FAM124 DOMAIN-CONTAINING PROTEIN-RELATED"/>
    <property type="match status" value="1"/>
</dbReference>
<evidence type="ECO:0000256" key="2">
    <source>
        <dbReference type="SAM" id="MobiDB-lite"/>
    </source>
</evidence>
<dbReference type="PANTHER" id="PTHR14715:SF6">
    <property type="entry name" value="FAM124 DOMAIN-CONTAINING PROTEIN"/>
    <property type="match status" value="1"/>
</dbReference>